<dbReference type="KEGG" id="spo:2541459"/>
<evidence type="ECO:0000256" key="2">
    <source>
        <dbReference type="ARBA" id="ARBA00009918"/>
    </source>
</evidence>
<keyword evidence="3 9" id="KW-0732">Signal</keyword>
<dbReference type="InterPro" id="IPR009011">
    <property type="entry name" value="Man6P_isomerase_rcpt-bd_dom_sf"/>
</dbReference>
<dbReference type="SMR" id="A0AAN2HA63"/>
<feature type="compositionally biased region" description="Basic and acidic residues" evidence="8">
    <location>
        <begin position="260"/>
        <end position="270"/>
    </location>
</feature>
<feature type="chain" id="PRO_5043000906" description="Endoplasmic reticulum lectin" evidence="9">
    <location>
        <begin position="19"/>
        <end position="288"/>
    </location>
</feature>
<protein>
    <recommendedName>
        <fullName evidence="7">Endoplasmic reticulum lectin</fullName>
    </recommendedName>
    <alternativeName>
        <fullName evidence="7">Protein OS-9 homolog</fullName>
    </alternativeName>
</protein>
<keyword evidence="6" id="KW-1015">Disulfide bond</keyword>
<dbReference type="GO" id="GO:0030968">
    <property type="term" value="P:endoplasmic reticulum unfolded protein response"/>
    <property type="evidence" value="ECO:0007669"/>
    <property type="project" value="UniProtKB-UniRule"/>
</dbReference>
<keyword evidence="12" id="KW-1185">Reference proteome</keyword>
<feature type="signal peptide" evidence="9">
    <location>
        <begin position="1"/>
        <end position="18"/>
    </location>
</feature>
<keyword evidence="7" id="KW-0472">Membrane</keyword>
<keyword evidence="5 7" id="KW-0256">Endoplasmic reticulum</keyword>
<evidence type="ECO:0000313" key="11">
    <source>
        <dbReference type="EMBL" id="CAK9837182.1"/>
    </source>
</evidence>
<feature type="domain" description="MRH" evidence="10">
    <location>
        <begin position="107"/>
        <end position="233"/>
    </location>
</feature>
<sequence>MVLPFAFVGFFIFPICLASLLDWNDAYEYPKYSFEWSNVSILEGDIDSIKEKTEKTKLSSLFYAGKHEYFCVYPNASLIKQNSTTEPSYDLQELRIQGTEKINELANVFLIENRGYWTYDYVYGQHVRQYHLEPQQGSDKVLANPMYILGTAPNTQTKKNLEENWAIGFVEGKAYLQTTFRNGTMCDITKRPRHVILSYECSTNSDTPEITQYQEVSSCAYSMTIHVPGLCSLPAFKIQEDIPSEKIVCYNVIKEKSNEVDHKDSQHVVDEVAQTSPPEVKEVETQSS</sequence>
<dbReference type="InterPro" id="IPR045149">
    <property type="entry name" value="OS-9-like"/>
</dbReference>
<dbReference type="InterPro" id="IPR044865">
    <property type="entry name" value="MRH_dom"/>
</dbReference>
<dbReference type="GeneID" id="2541459"/>
<organism evidence="11 12">
    <name type="scientific">Schizosaccharomyces pombe (strain 972 / ATCC 24843)</name>
    <name type="common">Fission yeast</name>
    <dbReference type="NCBI Taxonomy" id="284812"/>
    <lineage>
        <taxon>Eukaryota</taxon>
        <taxon>Fungi</taxon>
        <taxon>Dikarya</taxon>
        <taxon>Ascomycota</taxon>
        <taxon>Taphrinomycotina</taxon>
        <taxon>Schizosaccharomycetes</taxon>
        <taxon>Schizosaccharomycetales</taxon>
        <taxon>Schizosaccharomycetaceae</taxon>
        <taxon>Schizosaccharomyces</taxon>
    </lineage>
</organism>
<evidence type="ECO:0000256" key="4">
    <source>
        <dbReference type="ARBA" id="ARBA00022734"/>
    </source>
</evidence>
<evidence type="ECO:0000256" key="3">
    <source>
        <dbReference type="ARBA" id="ARBA00022729"/>
    </source>
</evidence>
<dbReference type="EMBL" id="CU329670">
    <property type="protein sequence ID" value="CAK9837182.1"/>
    <property type="molecule type" value="Genomic_DNA"/>
</dbReference>
<feature type="compositionally biased region" description="Basic and acidic residues" evidence="8">
    <location>
        <begin position="279"/>
        <end position="288"/>
    </location>
</feature>
<dbReference type="PROSITE" id="PS51914">
    <property type="entry name" value="MRH"/>
    <property type="match status" value="1"/>
</dbReference>
<comment type="subcellular location">
    <subcellularLocation>
        <location evidence="1 7">Endoplasmic reticulum membrane</location>
        <topology evidence="1 7">Peripheral membrane protein</topology>
        <orientation evidence="1 7">Lumenal side</orientation>
    </subcellularLocation>
</comment>
<dbReference type="GO" id="GO:0005788">
    <property type="term" value="C:endoplasmic reticulum lumen"/>
    <property type="evidence" value="ECO:0007669"/>
    <property type="project" value="UniProtKB-UniRule"/>
</dbReference>
<evidence type="ECO:0000256" key="9">
    <source>
        <dbReference type="SAM" id="SignalP"/>
    </source>
</evidence>
<dbReference type="PANTHER" id="PTHR15414">
    <property type="entry name" value="OS-9-RELATED"/>
    <property type="match status" value="1"/>
</dbReference>
<dbReference type="SUPFAM" id="SSF50911">
    <property type="entry name" value="Mannose 6-phosphate receptor domain"/>
    <property type="match status" value="1"/>
</dbReference>
<accession>A0AAN2HA63</accession>
<comment type="similarity">
    <text evidence="2 7">Belongs to the OS-9 family.</text>
</comment>
<dbReference type="GO" id="GO:0030246">
    <property type="term" value="F:carbohydrate binding"/>
    <property type="evidence" value="ECO:0007669"/>
    <property type="project" value="UniProtKB-UniRule"/>
</dbReference>
<evidence type="ECO:0000256" key="5">
    <source>
        <dbReference type="ARBA" id="ARBA00022824"/>
    </source>
</evidence>
<dbReference type="GO" id="GO:0036503">
    <property type="term" value="P:ERAD pathway"/>
    <property type="evidence" value="ECO:0007669"/>
    <property type="project" value="UniProtKB-UniRule"/>
</dbReference>
<dbReference type="AlphaFoldDB" id="A0AAN2HA63"/>
<feature type="region of interest" description="Disordered" evidence="8">
    <location>
        <begin position="260"/>
        <end position="288"/>
    </location>
</feature>
<dbReference type="Gene3D" id="2.70.130.10">
    <property type="entry name" value="Mannose-6-phosphate receptor binding domain"/>
    <property type="match status" value="1"/>
</dbReference>
<keyword evidence="4 7" id="KW-0430">Lectin</keyword>
<evidence type="ECO:0000313" key="12">
    <source>
        <dbReference type="Proteomes" id="UP000002485"/>
    </source>
</evidence>
<dbReference type="PANTHER" id="PTHR15414:SF0">
    <property type="entry name" value="ENDOPLASMIC RETICULUM LECTIN 1"/>
    <property type="match status" value="1"/>
</dbReference>
<gene>
    <name evidence="11" type="primary">yos9</name>
    <name evidence="11" type="ORF">SPOM_SPAC227.11C</name>
</gene>
<evidence type="ECO:0000256" key="8">
    <source>
        <dbReference type="SAM" id="MobiDB-lite"/>
    </source>
</evidence>
<evidence type="ECO:0000256" key="6">
    <source>
        <dbReference type="ARBA" id="ARBA00023157"/>
    </source>
</evidence>
<evidence type="ECO:0000256" key="1">
    <source>
        <dbReference type="ARBA" id="ARBA00004367"/>
    </source>
</evidence>
<dbReference type="InterPro" id="IPR012913">
    <property type="entry name" value="OS9-like_dom"/>
</dbReference>
<comment type="function">
    <text evidence="7">Lectin involved in the quality control of the secretory pathway. As a member of the endoplasmic reticulum-associated degradation lumenal (ERAD-L) surveillance system, targets misfolded endoplasmic reticulum lumenal glycoproteins for degradation.</text>
</comment>
<dbReference type="Proteomes" id="UP000002485">
    <property type="component" value="Chromosome I"/>
</dbReference>
<proteinExistence type="inferred from homology"/>
<evidence type="ECO:0000256" key="7">
    <source>
        <dbReference type="RuleBase" id="RU369099"/>
    </source>
</evidence>
<dbReference type="Pfam" id="PF07915">
    <property type="entry name" value="PRKCSH"/>
    <property type="match status" value="1"/>
</dbReference>
<name>A0AAN2HA63_SCHPO</name>
<dbReference type="GO" id="GO:0005789">
    <property type="term" value="C:endoplasmic reticulum membrane"/>
    <property type="evidence" value="ECO:0007669"/>
    <property type="project" value="UniProtKB-SubCell"/>
</dbReference>
<reference evidence="11 12" key="1">
    <citation type="journal article" date="2002" name="Nature">
        <title>The genome sequence of Schizosaccharomyces pombe.</title>
        <authorList>
            <person name="Wood V."/>
            <person name="Gwilliam R."/>
            <person name="Rajandream M.A."/>
            <person name="Lyne M."/>
            <person name="Lyne R."/>
            <person name="Stewart A."/>
            <person name="Sgouros J."/>
            <person name="Peat N."/>
            <person name="Hayles J."/>
            <person name="Baker S."/>
            <person name="Basham D."/>
            <person name="Bowman S."/>
            <person name="Brooks K."/>
            <person name="Brown D."/>
            <person name="Brown S."/>
            <person name="Chillingworth T."/>
            <person name="Churcher C."/>
            <person name="Collins M."/>
            <person name="Connor R."/>
            <person name="Cronin A."/>
            <person name="Davis P."/>
            <person name="Feltwell T."/>
            <person name="Fraser A."/>
            <person name="Gentles S."/>
            <person name="Goble A."/>
            <person name="Hamlin N."/>
            <person name="Harris D."/>
            <person name="Hidalgo J."/>
            <person name="Hodgson G."/>
            <person name="Holroyd S."/>
            <person name="Hornsby T."/>
            <person name="Howarth S."/>
            <person name="Huckle E.J."/>
            <person name="Hunt S."/>
            <person name="Jagels K."/>
            <person name="James K."/>
            <person name="Jones L."/>
            <person name="Jones M."/>
            <person name="Leather S."/>
            <person name="McDonald S."/>
            <person name="McLean J."/>
            <person name="Mooney P."/>
            <person name="Moule S."/>
            <person name="Mungall K."/>
            <person name="Murphy L."/>
            <person name="Niblett D."/>
            <person name="Odell C."/>
            <person name="Oliver K."/>
            <person name="O'Neil S."/>
            <person name="Pearson D."/>
            <person name="Quail M.A."/>
            <person name="Rabbinowitsch E."/>
            <person name="Rutherford K."/>
            <person name="Rutter S."/>
            <person name="Saunders D."/>
            <person name="Seeger K."/>
            <person name="Sharp S."/>
            <person name="Skelton J."/>
            <person name="Simmonds M."/>
            <person name="Squares R."/>
            <person name="Squares S."/>
            <person name="Stevens K."/>
            <person name="Taylor K."/>
            <person name="Taylor R.G."/>
            <person name="Tivey A."/>
            <person name="Walsh S."/>
            <person name="Warren T."/>
            <person name="Whitehead S."/>
            <person name="Woodward J."/>
            <person name="Volckaert G."/>
            <person name="Aert R."/>
            <person name="Robben J."/>
            <person name="Grymonprez B."/>
            <person name="Weltjens I."/>
            <person name="Vanstreels E."/>
            <person name="Rieger M."/>
            <person name="Schafer M."/>
            <person name="Muller-Auer S."/>
            <person name="Gabel C."/>
            <person name="Fuchs M."/>
            <person name="Dusterhoft A."/>
            <person name="Fritzc C."/>
            <person name="Holzer E."/>
            <person name="Moestl D."/>
            <person name="Hilbert H."/>
            <person name="Borzym K."/>
            <person name="Langer I."/>
            <person name="Beck A."/>
            <person name="Lehrach H."/>
            <person name="Reinhardt R."/>
            <person name="Pohl T.M."/>
            <person name="Eger P."/>
            <person name="Zimmermann W."/>
            <person name="Wedler H."/>
            <person name="Wambutt R."/>
            <person name="Purnelle B."/>
            <person name="Goffeau A."/>
            <person name="Cadieu E."/>
            <person name="Dreano S."/>
            <person name="Gloux S."/>
            <person name="Lelaure V."/>
            <person name="Mottier S."/>
            <person name="Galibert F."/>
            <person name="Aves S.J."/>
            <person name="Xiang Z."/>
            <person name="Hunt C."/>
            <person name="Moore K."/>
            <person name="Hurst S.M."/>
            <person name="Lucas M."/>
            <person name="Rochet M."/>
            <person name="Gaillardin C."/>
            <person name="Tallada V.A."/>
            <person name="Garzon A."/>
            <person name="Thode G."/>
            <person name="Daga R.R."/>
            <person name="Cruzado L."/>
            <person name="Jimenez J."/>
            <person name="Sanchez M."/>
            <person name="del Rey F."/>
            <person name="Benito J."/>
            <person name="Dominguez A."/>
            <person name="Revuelta J.L."/>
            <person name="Moreno S."/>
            <person name="Armstrong J."/>
            <person name="Forsburg S.L."/>
            <person name="Cerutti L."/>
            <person name="Lowe T."/>
            <person name="McCombie W.R."/>
            <person name="Paulsen I."/>
            <person name="Potashkin J."/>
            <person name="Shpakovski G.V."/>
            <person name="Ussery D."/>
            <person name="Barrell B.G."/>
            <person name="Nurse P."/>
        </authorList>
    </citation>
    <scope>NUCLEOTIDE SEQUENCE [LARGE SCALE GENOMIC DNA]</scope>
    <source>
        <strain evidence="12">972 / ATCC 24843</strain>
    </source>
</reference>
<evidence type="ECO:0000259" key="10">
    <source>
        <dbReference type="PROSITE" id="PS51914"/>
    </source>
</evidence>